<sequence length="232" mass="25882">MNPVKKLLVVDDDPELRQLLSGYLNKHGFDTLLAADANDLESLIARFTPDLVVLDRMMPGRDGMAACRDLRAQGEDVPVLLLTAKDEPVDRIMGLESGADDYLGKPFDPRELLARIEAVLRRKAGPSALKPNSPYSFGPFKFDPVTRELSRGDEVIRLTGGEINLLEALINHAGKPLSRERLLALARDDDSGERNDRAIDIAILRLRRAIEDDPKSPRWIQTVWGTGYRFSP</sequence>
<evidence type="ECO:0000256" key="3">
    <source>
        <dbReference type="ARBA" id="ARBA00023015"/>
    </source>
</evidence>
<dbReference type="InterPro" id="IPR016032">
    <property type="entry name" value="Sig_transdc_resp-reg_C-effctor"/>
</dbReference>
<evidence type="ECO:0000256" key="2">
    <source>
        <dbReference type="ARBA" id="ARBA00023012"/>
    </source>
</evidence>
<dbReference type="SMART" id="SM00448">
    <property type="entry name" value="REC"/>
    <property type="match status" value="1"/>
</dbReference>
<keyword evidence="3" id="KW-0805">Transcription regulation</keyword>
<dbReference type="InterPro" id="IPR001867">
    <property type="entry name" value="OmpR/PhoB-type_DNA-bd"/>
</dbReference>
<dbReference type="InterPro" id="IPR036388">
    <property type="entry name" value="WH-like_DNA-bd_sf"/>
</dbReference>
<feature type="modified residue" description="4-aspartylphosphate" evidence="6">
    <location>
        <position position="55"/>
    </location>
</feature>
<evidence type="ECO:0000256" key="6">
    <source>
        <dbReference type="PROSITE-ProRule" id="PRU00169"/>
    </source>
</evidence>
<reference evidence="10 11" key="1">
    <citation type="submission" date="2020-11" db="EMBL/GenBank/DDBJ databases">
        <title>Algicoccus daihaiensis sp.nov., isolated from Daihai Lake in Inner Mongolia.</title>
        <authorList>
            <person name="Kai J."/>
        </authorList>
    </citation>
    <scope>NUCLEOTIDE SEQUENCE [LARGE SCALE GENOMIC DNA]</scope>
    <source>
        <strain evidence="11">f23</strain>
    </source>
</reference>
<dbReference type="InterPro" id="IPR039420">
    <property type="entry name" value="WalR-like"/>
</dbReference>
<keyword evidence="2" id="KW-0902">Two-component regulatory system</keyword>
<dbReference type="RefSeq" id="WP_243479313.1">
    <property type="nucleotide sequence ID" value="NZ_CP063982.1"/>
</dbReference>
<keyword evidence="4 7" id="KW-0238">DNA-binding</keyword>
<dbReference type="SUPFAM" id="SSF46894">
    <property type="entry name" value="C-terminal effector domain of the bipartite response regulators"/>
    <property type="match status" value="1"/>
</dbReference>
<dbReference type="Pfam" id="PF00072">
    <property type="entry name" value="Response_reg"/>
    <property type="match status" value="1"/>
</dbReference>
<dbReference type="InterPro" id="IPR011006">
    <property type="entry name" value="CheY-like_superfamily"/>
</dbReference>
<evidence type="ECO:0000313" key="10">
    <source>
        <dbReference type="EMBL" id="UOD50900.1"/>
    </source>
</evidence>
<feature type="DNA-binding region" description="OmpR/PhoB-type" evidence="7">
    <location>
        <begin position="132"/>
        <end position="232"/>
    </location>
</feature>
<dbReference type="CDD" id="cd00383">
    <property type="entry name" value="trans_reg_C"/>
    <property type="match status" value="1"/>
</dbReference>
<dbReference type="PANTHER" id="PTHR48111:SF4">
    <property type="entry name" value="DNA-BINDING DUAL TRANSCRIPTIONAL REGULATOR OMPR"/>
    <property type="match status" value="1"/>
</dbReference>
<evidence type="ECO:0000256" key="7">
    <source>
        <dbReference type="PROSITE-ProRule" id="PRU01091"/>
    </source>
</evidence>
<dbReference type="Gene3D" id="3.40.50.2300">
    <property type="match status" value="1"/>
</dbReference>
<gene>
    <name evidence="10" type="ORF">DHf2319_02965</name>
</gene>
<dbReference type="Pfam" id="PF00486">
    <property type="entry name" value="Trans_reg_C"/>
    <property type="match status" value="1"/>
</dbReference>
<dbReference type="Gene3D" id="1.10.10.10">
    <property type="entry name" value="Winged helix-like DNA-binding domain superfamily/Winged helix DNA-binding domain"/>
    <property type="match status" value="1"/>
</dbReference>
<proteinExistence type="predicted"/>
<dbReference type="PANTHER" id="PTHR48111">
    <property type="entry name" value="REGULATOR OF RPOS"/>
    <property type="match status" value="1"/>
</dbReference>
<dbReference type="CDD" id="cd17574">
    <property type="entry name" value="REC_OmpR"/>
    <property type="match status" value="1"/>
</dbReference>
<dbReference type="InterPro" id="IPR001789">
    <property type="entry name" value="Sig_transdc_resp-reg_receiver"/>
</dbReference>
<evidence type="ECO:0000256" key="4">
    <source>
        <dbReference type="ARBA" id="ARBA00023125"/>
    </source>
</evidence>
<organism evidence="10 11">
    <name type="scientific">Orrella daihaiensis</name>
    <dbReference type="NCBI Taxonomy" id="2782176"/>
    <lineage>
        <taxon>Bacteria</taxon>
        <taxon>Pseudomonadati</taxon>
        <taxon>Pseudomonadota</taxon>
        <taxon>Betaproteobacteria</taxon>
        <taxon>Burkholderiales</taxon>
        <taxon>Alcaligenaceae</taxon>
        <taxon>Orrella</taxon>
    </lineage>
</organism>
<dbReference type="Proteomes" id="UP000831607">
    <property type="component" value="Chromosome"/>
</dbReference>
<protein>
    <submittedName>
        <fullName evidence="10">Response regulator</fullName>
    </submittedName>
</protein>
<accession>A0ABY4AND2</accession>
<dbReference type="EMBL" id="CP063982">
    <property type="protein sequence ID" value="UOD50900.1"/>
    <property type="molecule type" value="Genomic_DNA"/>
</dbReference>
<dbReference type="Gene3D" id="6.10.250.690">
    <property type="match status" value="1"/>
</dbReference>
<keyword evidence="11" id="KW-1185">Reference proteome</keyword>
<dbReference type="SMART" id="SM00862">
    <property type="entry name" value="Trans_reg_C"/>
    <property type="match status" value="1"/>
</dbReference>
<feature type="domain" description="Response regulatory" evidence="8">
    <location>
        <begin position="6"/>
        <end position="120"/>
    </location>
</feature>
<keyword evidence="5" id="KW-0804">Transcription</keyword>
<evidence type="ECO:0000259" key="8">
    <source>
        <dbReference type="PROSITE" id="PS50110"/>
    </source>
</evidence>
<evidence type="ECO:0000313" key="11">
    <source>
        <dbReference type="Proteomes" id="UP000831607"/>
    </source>
</evidence>
<evidence type="ECO:0000256" key="5">
    <source>
        <dbReference type="ARBA" id="ARBA00023163"/>
    </source>
</evidence>
<feature type="domain" description="OmpR/PhoB-type" evidence="9">
    <location>
        <begin position="132"/>
        <end position="232"/>
    </location>
</feature>
<name>A0ABY4AND2_9BURK</name>
<dbReference type="PROSITE" id="PS50110">
    <property type="entry name" value="RESPONSE_REGULATORY"/>
    <property type="match status" value="1"/>
</dbReference>
<dbReference type="SUPFAM" id="SSF52172">
    <property type="entry name" value="CheY-like"/>
    <property type="match status" value="1"/>
</dbReference>
<keyword evidence="1 6" id="KW-0597">Phosphoprotein</keyword>
<dbReference type="PROSITE" id="PS51755">
    <property type="entry name" value="OMPR_PHOB"/>
    <property type="match status" value="1"/>
</dbReference>
<evidence type="ECO:0000259" key="9">
    <source>
        <dbReference type="PROSITE" id="PS51755"/>
    </source>
</evidence>
<evidence type="ECO:0000256" key="1">
    <source>
        <dbReference type="ARBA" id="ARBA00022553"/>
    </source>
</evidence>